<feature type="compositionally biased region" description="Polar residues" evidence="1">
    <location>
        <begin position="73"/>
        <end position="86"/>
    </location>
</feature>
<protein>
    <submittedName>
        <fullName evidence="2">Uncharacterized protein</fullName>
    </submittedName>
</protein>
<evidence type="ECO:0000313" key="2">
    <source>
        <dbReference type="EMBL" id="EPE30451.1"/>
    </source>
</evidence>
<feature type="compositionally biased region" description="Low complexity" evidence="1">
    <location>
        <begin position="48"/>
        <end position="66"/>
    </location>
</feature>
<dbReference type="Proteomes" id="UP000016922">
    <property type="component" value="Unassembled WGS sequence"/>
</dbReference>
<sequence>MAVPTMATKHSPQGPPDRAFALQKYLLLHSQQDALHKHISEISPPSPTTSRYSPSSRSSSTSSASSDPFGARSQPTLLTESPSTRPTLHHRRSSLPDLSTDATLEEIMKEQDRLKDVNLQIKTTLTELLNCEGVRGNKGYRMWIQTRLMDVEKELKVGRSRSCDERRVSFDLK</sequence>
<feature type="region of interest" description="Disordered" evidence="1">
    <location>
        <begin position="1"/>
        <end position="21"/>
    </location>
</feature>
<dbReference type="KEGG" id="glz:GLAREA_03418"/>
<organism evidence="2 3">
    <name type="scientific">Glarea lozoyensis (strain ATCC 20868 / MF5171)</name>
    <dbReference type="NCBI Taxonomy" id="1116229"/>
    <lineage>
        <taxon>Eukaryota</taxon>
        <taxon>Fungi</taxon>
        <taxon>Dikarya</taxon>
        <taxon>Ascomycota</taxon>
        <taxon>Pezizomycotina</taxon>
        <taxon>Leotiomycetes</taxon>
        <taxon>Helotiales</taxon>
        <taxon>Helotiaceae</taxon>
        <taxon>Glarea</taxon>
    </lineage>
</organism>
<dbReference type="STRING" id="1116229.S3DEP9"/>
<dbReference type="eggNOG" id="ENOG502T0XX">
    <property type="taxonomic scope" value="Eukaryota"/>
</dbReference>
<accession>S3DEP9</accession>
<gene>
    <name evidence="2" type="ORF">GLAREA_03418</name>
</gene>
<evidence type="ECO:0000313" key="3">
    <source>
        <dbReference type="Proteomes" id="UP000016922"/>
    </source>
</evidence>
<proteinExistence type="predicted"/>
<keyword evidence="3" id="KW-1185">Reference proteome</keyword>
<dbReference type="RefSeq" id="XP_008081862.1">
    <property type="nucleotide sequence ID" value="XM_008083671.1"/>
</dbReference>
<name>S3DEP9_GLAL2</name>
<feature type="region of interest" description="Disordered" evidence="1">
    <location>
        <begin position="36"/>
        <end position="101"/>
    </location>
</feature>
<dbReference type="GeneID" id="19462473"/>
<dbReference type="EMBL" id="KE145363">
    <property type="protein sequence ID" value="EPE30451.1"/>
    <property type="molecule type" value="Genomic_DNA"/>
</dbReference>
<dbReference type="HOGENOM" id="CLU_109060_0_0_1"/>
<reference evidence="2 3" key="1">
    <citation type="journal article" date="2013" name="BMC Genomics">
        <title>Genomics-driven discovery of the pneumocandin biosynthetic gene cluster in the fungus Glarea lozoyensis.</title>
        <authorList>
            <person name="Chen L."/>
            <person name="Yue Q."/>
            <person name="Zhang X."/>
            <person name="Xiang M."/>
            <person name="Wang C."/>
            <person name="Li S."/>
            <person name="Che Y."/>
            <person name="Ortiz-Lopez F.J."/>
            <person name="Bills G.F."/>
            <person name="Liu X."/>
            <person name="An Z."/>
        </authorList>
    </citation>
    <scope>NUCLEOTIDE SEQUENCE [LARGE SCALE GENOMIC DNA]</scope>
    <source>
        <strain evidence="3">ATCC 20868 / MF5171</strain>
    </source>
</reference>
<dbReference type="OMA" id="WIQERLM"/>
<evidence type="ECO:0000256" key="1">
    <source>
        <dbReference type="SAM" id="MobiDB-lite"/>
    </source>
</evidence>
<dbReference type="OrthoDB" id="4509729at2759"/>
<dbReference type="AlphaFoldDB" id="S3DEP9"/>